<dbReference type="GO" id="GO:0016020">
    <property type="term" value="C:membrane"/>
    <property type="evidence" value="ECO:0007669"/>
    <property type="project" value="UniProtKB-SubCell"/>
</dbReference>
<dbReference type="Proteomes" id="UP000054560">
    <property type="component" value="Unassembled WGS sequence"/>
</dbReference>
<dbReference type="SUPFAM" id="SSF81340">
    <property type="entry name" value="Clc chloride channel"/>
    <property type="match status" value="1"/>
</dbReference>
<dbReference type="GeneID" id="25918068"/>
<dbReference type="Gene3D" id="1.10.3080.10">
    <property type="entry name" value="Clc chloride channel"/>
    <property type="match status" value="1"/>
</dbReference>
<dbReference type="RefSeq" id="XP_014143820.1">
    <property type="nucleotide sequence ID" value="XM_014288345.1"/>
</dbReference>
<proteinExistence type="predicted"/>
<reference evidence="6 7" key="1">
    <citation type="submission" date="2011-02" db="EMBL/GenBank/DDBJ databases">
        <title>The Genome Sequence of Sphaeroforma arctica JP610.</title>
        <authorList>
            <consortium name="The Broad Institute Genome Sequencing Platform"/>
            <person name="Russ C."/>
            <person name="Cuomo C."/>
            <person name="Young S.K."/>
            <person name="Zeng Q."/>
            <person name="Gargeya S."/>
            <person name="Alvarado L."/>
            <person name="Berlin A."/>
            <person name="Chapman S.B."/>
            <person name="Chen Z."/>
            <person name="Freedman E."/>
            <person name="Gellesch M."/>
            <person name="Goldberg J."/>
            <person name="Griggs A."/>
            <person name="Gujja S."/>
            <person name="Heilman E."/>
            <person name="Heiman D."/>
            <person name="Howarth C."/>
            <person name="Mehta T."/>
            <person name="Neiman D."/>
            <person name="Pearson M."/>
            <person name="Roberts A."/>
            <person name="Saif S."/>
            <person name="Shea T."/>
            <person name="Shenoy N."/>
            <person name="Sisk P."/>
            <person name="Stolte C."/>
            <person name="Sykes S."/>
            <person name="White J."/>
            <person name="Yandava C."/>
            <person name="Burger G."/>
            <person name="Gray M.W."/>
            <person name="Holland P.W.H."/>
            <person name="King N."/>
            <person name="Lang F.B.F."/>
            <person name="Roger A.J."/>
            <person name="Ruiz-Trillo I."/>
            <person name="Haas B."/>
            <person name="Nusbaum C."/>
            <person name="Birren B."/>
        </authorList>
    </citation>
    <scope>NUCLEOTIDE SEQUENCE [LARGE SCALE GENOMIC DNA]</scope>
    <source>
        <strain evidence="6 7">JP610</strain>
    </source>
</reference>
<dbReference type="InterPro" id="IPR014743">
    <property type="entry name" value="Cl-channel_core"/>
</dbReference>
<evidence type="ECO:0000256" key="3">
    <source>
        <dbReference type="ARBA" id="ARBA00022737"/>
    </source>
</evidence>
<dbReference type="AlphaFoldDB" id="A0A0L0F1A3"/>
<evidence type="ECO:0000256" key="4">
    <source>
        <dbReference type="ARBA" id="ARBA00022989"/>
    </source>
</evidence>
<comment type="subcellular location">
    <subcellularLocation>
        <location evidence="1">Membrane</location>
        <topology evidence="1">Multi-pass membrane protein</topology>
    </subcellularLocation>
</comment>
<dbReference type="EMBL" id="KQ252786">
    <property type="protein sequence ID" value="KNC69918.1"/>
    <property type="molecule type" value="Genomic_DNA"/>
</dbReference>
<dbReference type="PANTHER" id="PTHR45720:SF10">
    <property type="entry name" value="CHLORIDE CHANNEL PROTEIN 2"/>
    <property type="match status" value="1"/>
</dbReference>
<sequence length="55" mass="5659">EQMMSAGVSVGVSSTFGTPIGGVMFSIEVTSVYYLISTYGKCVVAAVAGKSYLVD</sequence>
<accession>A0A0L0F1A3</accession>
<evidence type="ECO:0000256" key="1">
    <source>
        <dbReference type="ARBA" id="ARBA00004141"/>
    </source>
</evidence>
<keyword evidence="2" id="KW-0812">Transmembrane</keyword>
<organism evidence="6 7">
    <name type="scientific">Sphaeroforma arctica JP610</name>
    <dbReference type="NCBI Taxonomy" id="667725"/>
    <lineage>
        <taxon>Eukaryota</taxon>
        <taxon>Ichthyosporea</taxon>
        <taxon>Ichthyophonida</taxon>
        <taxon>Sphaeroforma</taxon>
    </lineage>
</organism>
<evidence type="ECO:0000313" key="6">
    <source>
        <dbReference type="EMBL" id="KNC69918.1"/>
    </source>
</evidence>
<dbReference type="PANTHER" id="PTHR45720">
    <property type="entry name" value="CHLORIDE CHANNEL PROTEIN 2"/>
    <property type="match status" value="1"/>
</dbReference>
<name>A0A0L0F1A3_9EUKA</name>
<keyword evidence="4" id="KW-1133">Transmembrane helix</keyword>
<dbReference type="InterPro" id="IPR001807">
    <property type="entry name" value="ClC"/>
</dbReference>
<keyword evidence="5" id="KW-0472">Membrane</keyword>
<gene>
    <name evidence="6" type="ORF">SARC_17564</name>
</gene>
<feature type="non-terminal residue" evidence="6">
    <location>
        <position position="1"/>
    </location>
</feature>
<dbReference type="InterPro" id="IPR050970">
    <property type="entry name" value="Cl_channel_volt-gated"/>
</dbReference>
<evidence type="ECO:0000256" key="5">
    <source>
        <dbReference type="ARBA" id="ARBA00023136"/>
    </source>
</evidence>
<protein>
    <submittedName>
        <fullName evidence="6">Uncharacterized protein</fullName>
    </submittedName>
</protein>
<keyword evidence="7" id="KW-1185">Reference proteome</keyword>
<keyword evidence="3" id="KW-0677">Repeat</keyword>
<dbReference type="Pfam" id="PF00654">
    <property type="entry name" value="Voltage_CLC"/>
    <property type="match status" value="1"/>
</dbReference>
<dbReference type="OrthoDB" id="4564at2759"/>
<evidence type="ECO:0000256" key="2">
    <source>
        <dbReference type="ARBA" id="ARBA00022692"/>
    </source>
</evidence>
<dbReference type="GO" id="GO:0005247">
    <property type="term" value="F:voltage-gated chloride channel activity"/>
    <property type="evidence" value="ECO:0007669"/>
    <property type="project" value="TreeGrafter"/>
</dbReference>
<evidence type="ECO:0000313" key="7">
    <source>
        <dbReference type="Proteomes" id="UP000054560"/>
    </source>
</evidence>